<proteinExistence type="predicted"/>
<reference evidence="1" key="1">
    <citation type="submission" date="2021-05" db="EMBL/GenBank/DDBJ databases">
        <authorList>
            <person name="Scholz U."/>
            <person name="Mascher M."/>
            <person name="Fiebig A."/>
        </authorList>
    </citation>
    <scope>NUCLEOTIDE SEQUENCE [LARGE SCALE GENOMIC DNA]</scope>
</reference>
<reference evidence="1" key="2">
    <citation type="submission" date="2025-09" db="UniProtKB">
        <authorList>
            <consortium name="EnsemblPlants"/>
        </authorList>
    </citation>
    <scope>IDENTIFICATION</scope>
</reference>
<organism evidence="1 2">
    <name type="scientific">Avena sativa</name>
    <name type="common">Oat</name>
    <dbReference type="NCBI Taxonomy" id="4498"/>
    <lineage>
        <taxon>Eukaryota</taxon>
        <taxon>Viridiplantae</taxon>
        <taxon>Streptophyta</taxon>
        <taxon>Embryophyta</taxon>
        <taxon>Tracheophyta</taxon>
        <taxon>Spermatophyta</taxon>
        <taxon>Magnoliopsida</taxon>
        <taxon>Liliopsida</taxon>
        <taxon>Poales</taxon>
        <taxon>Poaceae</taxon>
        <taxon>BOP clade</taxon>
        <taxon>Pooideae</taxon>
        <taxon>Poodae</taxon>
        <taxon>Poeae</taxon>
        <taxon>Poeae Chloroplast Group 1 (Aveneae type)</taxon>
        <taxon>Aveninae</taxon>
        <taxon>Avena</taxon>
    </lineage>
</organism>
<protein>
    <submittedName>
        <fullName evidence="1">Uncharacterized protein</fullName>
    </submittedName>
</protein>
<evidence type="ECO:0000313" key="1">
    <source>
        <dbReference type="EnsemblPlants" id="AVESA.00010b.r2.1CG0099340.1.CDS"/>
    </source>
</evidence>
<dbReference type="EnsemblPlants" id="AVESA.00010b.r2.1CG0099340.1">
    <property type="protein sequence ID" value="AVESA.00010b.r2.1CG0099340.1.CDS"/>
    <property type="gene ID" value="AVESA.00010b.r2.1CG0099340"/>
</dbReference>
<accession>A0ACD5TP67</accession>
<name>A0ACD5TP67_AVESA</name>
<sequence length="469" mass="50794">MDEALVASCAMIAVEGAVAPDFPRIQTGPSLRPSPCLQFLRHPLVNLRILDSPFALAAPHRSPQPCAPTAMPAAASPAPPVPSLDARTGGRVLRRAAVHLLHPFSLPPLLLAALLLLLFRSALFAGTLRLSSFADRDPALRSLLLRLSPPSQPSPPPPQHHLPRRRSPFTSSSSSSLSDDDFLQLPASVSPFVIAVHNETSSRKHVSPRGGELRLLDLTRRDAAAIINLVALLSAAHVLAILGYITVHSIALGTVFASVAGRHLPERRRGFFLSGVAMGARRLTGFAFLRWATRDAVVQMLCLWFFADVHDQAQLFRLFVVAKLMPFSASANPWLAGAVSGPELDGFFIAWALLDAVVSVLFTVVPWVVAMDRDLRPPGCNAVKEGCYLISLMATDATLIKCWETVVCGSMGQLIMVKFGGKVLGGFLHSFAEVYFMVVWLMFYFTARCKESRLGGRQFGLEDVAAALN</sequence>
<evidence type="ECO:0000313" key="2">
    <source>
        <dbReference type="Proteomes" id="UP001732700"/>
    </source>
</evidence>
<keyword evidence="2" id="KW-1185">Reference proteome</keyword>
<dbReference type="Proteomes" id="UP001732700">
    <property type="component" value="Chromosome 1C"/>
</dbReference>